<dbReference type="PROSITE" id="PS00108">
    <property type="entry name" value="PROTEIN_KINASE_ST"/>
    <property type="match status" value="1"/>
</dbReference>
<dbReference type="InterPro" id="IPR011990">
    <property type="entry name" value="TPR-like_helical_dom_sf"/>
</dbReference>
<keyword evidence="4 7" id="KW-0547">Nucleotide-binding</keyword>
<dbReference type="InterPro" id="IPR017441">
    <property type="entry name" value="Protein_kinase_ATP_BS"/>
</dbReference>
<evidence type="ECO:0000256" key="3">
    <source>
        <dbReference type="ARBA" id="ARBA00022679"/>
    </source>
</evidence>
<evidence type="ECO:0000256" key="5">
    <source>
        <dbReference type="ARBA" id="ARBA00022777"/>
    </source>
</evidence>
<evidence type="ECO:0000256" key="2">
    <source>
        <dbReference type="ARBA" id="ARBA00022527"/>
    </source>
</evidence>
<dbReference type="FunFam" id="1.10.510.10:FF:000021">
    <property type="entry name" value="Serine/threonine protein kinase"/>
    <property type="match status" value="1"/>
</dbReference>
<protein>
    <recommendedName>
        <fullName evidence="1">non-specific serine/threonine protein kinase</fullName>
        <ecNumber evidence="1">2.7.11.1</ecNumber>
    </recommendedName>
</protein>
<sequence length="567" mass="64253">MATKRRMGPFILERKLGVGGMGIVYEAIYIETQHRVALKVLSPAMNANPQLIKRFEREMKILKKLRHENIVLYFGGGKSGGQLYYAMELMEGGSVEELVKEKEKLPWEQALDIMRQTACALEHAHNHAVIHRDLKPANLFITNDGDVKLGDFGIARDTESTALTAAGKTVGTYAFMAPEQISGKPPVSAKTDLYALGCVGFELLTGVPPFQANTPAEMLFNHLNDEPPRVREMAYDCPIWLDELIDKLLEKDPEDRYYDALATQVAIDEVKLKVTEQQSFVGQSFSGPRDSTKVTDEDRALIRTLKGDKKQKKKKKKKKQAIYEQSWFLASCLSVLVLITVLSLWTIMFPGEEKLYAKAKELMETDDIVAHDDAEPYLESIISRYPDGAHADEARAWLDNIHMGRRERQALFRAKINKPPKSEAEALYLEANKFRQFGDRVTAVKRYRDMATLLANSQDDPENEIFLRIAKAKIAEIEAEGELRDRDAIIQDSLTKAYNEYRNGDLLSARKTWNSIINLYGSIQECAIYVQLAQAFVNQPIGEPIEFHLPDWLFGKEPAEESPYVEE</sequence>
<keyword evidence="5 10" id="KW-0418">Kinase</keyword>
<dbReference type="OrthoDB" id="6111975at2"/>
<dbReference type="EC" id="2.7.11.1" evidence="1"/>
<feature type="domain" description="Protein kinase" evidence="9">
    <location>
        <begin position="10"/>
        <end position="281"/>
    </location>
</feature>
<dbReference type="Gene3D" id="1.10.510.10">
    <property type="entry name" value="Transferase(Phosphotransferase) domain 1"/>
    <property type="match status" value="1"/>
</dbReference>
<dbReference type="Proteomes" id="UP000319976">
    <property type="component" value="Chromosome"/>
</dbReference>
<name>A0A517TC48_9PLAN</name>
<dbReference type="PROSITE" id="PS00107">
    <property type="entry name" value="PROTEIN_KINASE_ATP"/>
    <property type="match status" value="1"/>
</dbReference>
<evidence type="ECO:0000256" key="1">
    <source>
        <dbReference type="ARBA" id="ARBA00012513"/>
    </source>
</evidence>
<keyword evidence="8" id="KW-1133">Transmembrane helix</keyword>
<dbReference type="SUPFAM" id="SSF56112">
    <property type="entry name" value="Protein kinase-like (PK-like)"/>
    <property type="match status" value="1"/>
</dbReference>
<dbReference type="Pfam" id="PF00069">
    <property type="entry name" value="Pkinase"/>
    <property type="match status" value="1"/>
</dbReference>
<feature type="binding site" evidence="7">
    <location>
        <position position="39"/>
    </location>
    <ligand>
        <name>ATP</name>
        <dbReference type="ChEBI" id="CHEBI:30616"/>
    </ligand>
</feature>
<organism evidence="10 11">
    <name type="scientific">Calycomorphotria hydatis</name>
    <dbReference type="NCBI Taxonomy" id="2528027"/>
    <lineage>
        <taxon>Bacteria</taxon>
        <taxon>Pseudomonadati</taxon>
        <taxon>Planctomycetota</taxon>
        <taxon>Planctomycetia</taxon>
        <taxon>Planctomycetales</taxon>
        <taxon>Planctomycetaceae</taxon>
        <taxon>Calycomorphotria</taxon>
    </lineage>
</organism>
<dbReference type="Gene3D" id="1.25.40.10">
    <property type="entry name" value="Tetratricopeptide repeat domain"/>
    <property type="match status" value="1"/>
</dbReference>
<dbReference type="InterPro" id="IPR000719">
    <property type="entry name" value="Prot_kinase_dom"/>
</dbReference>
<dbReference type="InterPro" id="IPR008271">
    <property type="entry name" value="Ser/Thr_kinase_AS"/>
</dbReference>
<keyword evidence="11" id="KW-1185">Reference proteome</keyword>
<dbReference type="AlphaFoldDB" id="A0A517TC48"/>
<dbReference type="PANTHER" id="PTHR43289:SF6">
    <property type="entry name" value="SERINE_THREONINE-PROTEIN KINASE NEKL-3"/>
    <property type="match status" value="1"/>
</dbReference>
<dbReference type="EMBL" id="CP036316">
    <property type="protein sequence ID" value="QDT65946.1"/>
    <property type="molecule type" value="Genomic_DNA"/>
</dbReference>
<dbReference type="GO" id="GO:0004674">
    <property type="term" value="F:protein serine/threonine kinase activity"/>
    <property type="evidence" value="ECO:0007669"/>
    <property type="project" value="UniProtKB-KW"/>
</dbReference>
<dbReference type="GO" id="GO:0005524">
    <property type="term" value="F:ATP binding"/>
    <property type="evidence" value="ECO:0007669"/>
    <property type="project" value="UniProtKB-UniRule"/>
</dbReference>
<keyword evidence="2" id="KW-0723">Serine/threonine-protein kinase</keyword>
<dbReference type="RefSeq" id="WP_145264645.1">
    <property type="nucleotide sequence ID" value="NZ_CP036316.1"/>
</dbReference>
<accession>A0A517TC48</accession>
<keyword evidence="8" id="KW-0812">Transmembrane</keyword>
<evidence type="ECO:0000256" key="6">
    <source>
        <dbReference type="ARBA" id="ARBA00022840"/>
    </source>
</evidence>
<dbReference type="CDD" id="cd14014">
    <property type="entry name" value="STKc_PknB_like"/>
    <property type="match status" value="1"/>
</dbReference>
<proteinExistence type="predicted"/>
<keyword evidence="6 7" id="KW-0067">ATP-binding</keyword>
<feature type="transmembrane region" description="Helical" evidence="8">
    <location>
        <begin position="326"/>
        <end position="348"/>
    </location>
</feature>
<dbReference type="InterPro" id="IPR011009">
    <property type="entry name" value="Kinase-like_dom_sf"/>
</dbReference>
<evidence type="ECO:0000313" key="11">
    <source>
        <dbReference type="Proteomes" id="UP000319976"/>
    </source>
</evidence>
<dbReference type="PANTHER" id="PTHR43289">
    <property type="entry name" value="MITOGEN-ACTIVATED PROTEIN KINASE KINASE KINASE 20-RELATED"/>
    <property type="match status" value="1"/>
</dbReference>
<dbReference type="PROSITE" id="PS50011">
    <property type="entry name" value="PROTEIN_KINASE_DOM"/>
    <property type="match status" value="1"/>
</dbReference>
<evidence type="ECO:0000313" key="10">
    <source>
        <dbReference type="EMBL" id="QDT65946.1"/>
    </source>
</evidence>
<gene>
    <name evidence="10" type="primary">pknL</name>
    <name evidence="10" type="ORF">V22_32100</name>
</gene>
<evidence type="ECO:0000256" key="7">
    <source>
        <dbReference type="PROSITE-ProRule" id="PRU10141"/>
    </source>
</evidence>
<evidence type="ECO:0000256" key="4">
    <source>
        <dbReference type="ARBA" id="ARBA00022741"/>
    </source>
</evidence>
<evidence type="ECO:0000259" key="9">
    <source>
        <dbReference type="PROSITE" id="PS50011"/>
    </source>
</evidence>
<evidence type="ECO:0000256" key="8">
    <source>
        <dbReference type="SAM" id="Phobius"/>
    </source>
</evidence>
<reference evidence="10 11" key="1">
    <citation type="submission" date="2019-02" db="EMBL/GenBank/DDBJ databases">
        <title>Deep-cultivation of Planctomycetes and their phenomic and genomic characterization uncovers novel biology.</title>
        <authorList>
            <person name="Wiegand S."/>
            <person name="Jogler M."/>
            <person name="Boedeker C."/>
            <person name="Pinto D."/>
            <person name="Vollmers J."/>
            <person name="Rivas-Marin E."/>
            <person name="Kohn T."/>
            <person name="Peeters S.H."/>
            <person name="Heuer A."/>
            <person name="Rast P."/>
            <person name="Oberbeckmann S."/>
            <person name="Bunk B."/>
            <person name="Jeske O."/>
            <person name="Meyerdierks A."/>
            <person name="Storesund J.E."/>
            <person name="Kallscheuer N."/>
            <person name="Luecker S."/>
            <person name="Lage O.M."/>
            <person name="Pohl T."/>
            <person name="Merkel B.J."/>
            <person name="Hornburger P."/>
            <person name="Mueller R.-W."/>
            <person name="Bruemmer F."/>
            <person name="Labrenz M."/>
            <person name="Spormann A.M."/>
            <person name="Op den Camp H."/>
            <person name="Overmann J."/>
            <person name="Amann R."/>
            <person name="Jetten M.S.M."/>
            <person name="Mascher T."/>
            <person name="Medema M.H."/>
            <person name="Devos D.P."/>
            <person name="Kaster A.-K."/>
            <person name="Ovreas L."/>
            <person name="Rohde M."/>
            <person name="Galperin M.Y."/>
            <person name="Jogler C."/>
        </authorList>
    </citation>
    <scope>NUCLEOTIDE SEQUENCE [LARGE SCALE GENOMIC DNA]</scope>
    <source>
        <strain evidence="10 11">V22</strain>
    </source>
</reference>
<keyword evidence="8" id="KW-0472">Membrane</keyword>
<dbReference type="KEGG" id="chya:V22_32100"/>
<dbReference type="SMART" id="SM00220">
    <property type="entry name" value="S_TKc"/>
    <property type="match status" value="1"/>
</dbReference>
<keyword evidence="3 10" id="KW-0808">Transferase</keyword>